<name>A0ABM4C8Y7_HYDVU</name>
<feature type="transmembrane region" description="Helical" evidence="6">
    <location>
        <begin position="33"/>
        <end position="56"/>
    </location>
</feature>
<evidence type="ECO:0000256" key="6">
    <source>
        <dbReference type="SAM" id="Phobius"/>
    </source>
</evidence>
<dbReference type="InterPro" id="IPR011701">
    <property type="entry name" value="MFS"/>
</dbReference>
<dbReference type="Proteomes" id="UP001652625">
    <property type="component" value="Chromosome 07"/>
</dbReference>
<comment type="subcellular location">
    <subcellularLocation>
        <location evidence="1">Membrane</location>
        <topology evidence="1">Multi-pass membrane protein</topology>
    </subcellularLocation>
</comment>
<evidence type="ECO:0000313" key="8">
    <source>
        <dbReference type="RefSeq" id="XP_065658108.1"/>
    </source>
</evidence>
<feature type="transmembrane region" description="Helical" evidence="6">
    <location>
        <begin position="132"/>
        <end position="154"/>
    </location>
</feature>
<dbReference type="SUPFAM" id="SSF103473">
    <property type="entry name" value="MFS general substrate transporter"/>
    <property type="match status" value="1"/>
</dbReference>
<gene>
    <name evidence="8" type="primary">LOC136082621</name>
</gene>
<dbReference type="Gene3D" id="1.20.1250.20">
    <property type="entry name" value="MFS general substrate transporter like domains"/>
    <property type="match status" value="1"/>
</dbReference>
<organism evidence="7 8">
    <name type="scientific">Hydra vulgaris</name>
    <name type="common">Hydra</name>
    <name type="synonym">Hydra attenuata</name>
    <dbReference type="NCBI Taxonomy" id="6087"/>
    <lineage>
        <taxon>Eukaryota</taxon>
        <taxon>Metazoa</taxon>
        <taxon>Cnidaria</taxon>
        <taxon>Hydrozoa</taxon>
        <taxon>Hydroidolina</taxon>
        <taxon>Anthoathecata</taxon>
        <taxon>Aplanulata</taxon>
        <taxon>Hydridae</taxon>
        <taxon>Hydra</taxon>
    </lineage>
</organism>
<evidence type="ECO:0000256" key="4">
    <source>
        <dbReference type="ARBA" id="ARBA00022989"/>
    </source>
</evidence>
<keyword evidence="4 6" id="KW-1133">Transmembrane helix</keyword>
<dbReference type="RefSeq" id="XP_065658108.1">
    <property type="nucleotide sequence ID" value="XM_065802036.1"/>
</dbReference>
<evidence type="ECO:0000256" key="2">
    <source>
        <dbReference type="ARBA" id="ARBA00022448"/>
    </source>
</evidence>
<keyword evidence="2" id="KW-0813">Transport</keyword>
<dbReference type="Pfam" id="PF07690">
    <property type="entry name" value="MFS_1"/>
    <property type="match status" value="1"/>
</dbReference>
<dbReference type="PANTHER" id="PTHR23504:SF15">
    <property type="entry name" value="MAJOR FACILITATOR SUPERFAMILY (MFS) PROFILE DOMAIN-CONTAINING PROTEIN"/>
    <property type="match status" value="1"/>
</dbReference>
<reference evidence="8" key="1">
    <citation type="submission" date="2025-08" db="UniProtKB">
        <authorList>
            <consortium name="RefSeq"/>
        </authorList>
    </citation>
    <scope>IDENTIFICATION</scope>
</reference>
<evidence type="ECO:0000256" key="1">
    <source>
        <dbReference type="ARBA" id="ARBA00004141"/>
    </source>
</evidence>
<proteinExistence type="predicted"/>
<keyword evidence="7" id="KW-1185">Reference proteome</keyword>
<keyword evidence="5 6" id="KW-0472">Membrane</keyword>
<evidence type="ECO:0000256" key="5">
    <source>
        <dbReference type="ARBA" id="ARBA00023136"/>
    </source>
</evidence>
<dbReference type="PANTHER" id="PTHR23504">
    <property type="entry name" value="MAJOR FACILITATOR SUPERFAMILY DOMAIN-CONTAINING PROTEIN 10"/>
    <property type="match status" value="1"/>
</dbReference>
<keyword evidence="3 6" id="KW-0812">Transmembrane</keyword>
<protein>
    <submittedName>
        <fullName evidence="8">Uncharacterized protein LOC136082621</fullName>
    </submittedName>
</protein>
<dbReference type="GeneID" id="136082621"/>
<evidence type="ECO:0000313" key="7">
    <source>
        <dbReference type="Proteomes" id="UP001652625"/>
    </source>
</evidence>
<sequence length="234" mass="26597">MSARLTGEPEESFNFRLLWGYFLDKIDPKTVPLISGIFQTISTLIFGFSTSFYWTLVTRFMQGAFKVADLAAKVIVIHNTNDTNIAVAFAILFDSETFGNIVGPSFSGFLVFLVEQYPKNFHKGGLFDQYKIFLPNVIYTICLAISTFVIFIYLPSSALNRNQNIDPVKVNCDETSQSLNENLYFNISYEQNQLQKSTIPAISEETNLIPFKKNGVVHRVNQRLITLKLVLIFM</sequence>
<dbReference type="InterPro" id="IPR036259">
    <property type="entry name" value="MFS_trans_sf"/>
</dbReference>
<evidence type="ECO:0000256" key="3">
    <source>
        <dbReference type="ARBA" id="ARBA00022692"/>
    </source>
</evidence>
<accession>A0ABM4C8Y7</accession>